<dbReference type="AlphaFoldDB" id="A0A5B6U5S3"/>
<reference evidence="3" key="1">
    <citation type="journal article" date="2019" name="Plant Biotechnol. J.">
        <title>Genome sequencing of the Australian wild diploid species Gossypium australe highlights disease resistance and delayed gland morphogenesis.</title>
        <authorList>
            <person name="Cai Y."/>
            <person name="Cai X."/>
            <person name="Wang Q."/>
            <person name="Wang P."/>
            <person name="Zhang Y."/>
            <person name="Cai C."/>
            <person name="Xu Y."/>
            <person name="Wang K."/>
            <person name="Zhou Z."/>
            <person name="Wang C."/>
            <person name="Geng S."/>
            <person name="Li B."/>
            <person name="Dong Q."/>
            <person name="Hou Y."/>
            <person name="Wang H."/>
            <person name="Ai P."/>
            <person name="Liu Z."/>
            <person name="Yi F."/>
            <person name="Sun M."/>
            <person name="An G."/>
            <person name="Cheng J."/>
            <person name="Zhang Y."/>
            <person name="Shi Q."/>
            <person name="Xie Y."/>
            <person name="Shi X."/>
            <person name="Chang Y."/>
            <person name="Huang F."/>
            <person name="Chen Y."/>
            <person name="Hong S."/>
            <person name="Mi L."/>
            <person name="Sun Q."/>
            <person name="Zhang L."/>
            <person name="Zhou B."/>
            <person name="Peng R."/>
            <person name="Zhang X."/>
            <person name="Liu F."/>
        </authorList>
    </citation>
    <scope>NUCLEOTIDE SEQUENCE [LARGE SCALE GENOMIC DNA]</scope>
    <source>
        <strain evidence="3">cv. PA1801</strain>
    </source>
</reference>
<name>A0A5B6U5S3_9ROSI</name>
<accession>A0A5B6U5S3</accession>
<dbReference type="Proteomes" id="UP000325315">
    <property type="component" value="Unassembled WGS sequence"/>
</dbReference>
<dbReference type="EMBL" id="SMMG02000013">
    <property type="protein sequence ID" value="KAA3453189.1"/>
    <property type="molecule type" value="Genomic_DNA"/>
</dbReference>
<feature type="region of interest" description="Disordered" evidence="1">
    <location>
        <begin position="1"/>
        <end position="80"/>
    </location>
</feature>
<feature type="compositionally biased region" description="Basic and acidic residues" evidence="1">
    <location>
        <begin position="57"/>
        <end position="80"/>
    </location>
</feature>
<gene>
    <name evidence="2" type="ORF">EPI10_009252</name>
</gene>
<proteinExistence type="predicted"/>
<protein>
    <submittedName>
        <fullName evidence="2">Uncharacterized protein</fullName>
    </submittedName>
</protein>
<evidence type="ECO:0000313" key="3">
    <source>
        <dbReference type="Proteomes" id="UP000325315"/>
    </source>
</evidence>
<evidence type="ECO:0000256" key="1">
    <source>
        <dbReference type="SAM" id="MobiDB-lite"/>
    </source>
</evidence>
<sequence length="80" mass="8724">MAPHGRQGNDATRKQGVQDNKELVGKVASGVDYATGEPGFESHDKQGKGIPHRKASKREGEKLALNRATYEERKHTLVGV</sequence>
<comment type="caution">
    <text evidence="2">The sequence shown here is derived from an EMBL/GenBank/DDBJ whole genome shotgun (WGS) entry which is preliminary data.</text>
</comment>
<evidence type="ECO:0000313" key="2">
    <source>
        <dbReference type="EMBL" id="KAA3453189.1"/>
    </source>
</evidence>
<keyword evidence="3" id="KW-1185">Reference proteome</keyword>
<organism evidence="2 3">
    <name type="scientific">Gossypium australe</name>
    <dbReference type="NCBI Taxonomy" id="47621"/>
    <lineage>
        <taxon>Eukaryota</taxon>
        <taxon>Viridiplantae</taxon>
        <taxon>Streptophyta</taxon>
        <taxon>Embryophyta</taxon>
        <taxon>Tracheophyta</taxon>
        <taxon>Spermatophyta</taxon>
        <taxon>Magnoliopsida</taxon>
        <taxon>eudicotyledons</taxon>
        <taxon>Gunneridae</taxon>
        <taxon>Pentapetalae</taxon>
        <taxon>rosids</taxon>
        <taxon>malvids</taxon>
        <taxon>Malvales</taxon>
        <taxon>Malvaceae</taxon>
        <taxon>Malvoideae</taxon>
        <taxon>Gossypium</taxon>
    </lineage>
</organism>